<accession>A0AAP9H328</accession>
<dbReference type="CDD" id="cd14744">
    <property type="entry name" value="PAAR_CT_2"/>
    <property type="match status" value="1"/>
</dbReference>
<dbReference type="RefSeq" id="WP_208724906.1">
    <property type="nucleotide sequence ID" value="NZ_CP024636.1"/>
</dbReference>
<proteinExistence type="predicted"/>
<dbReference type="Pfam" id="PF05488">
    <property type="entry name" value="PAAR_motif"/>
    <property type="match status" value="1"/>
</dbReference>
<sequence>MAKGIVLCQGDKTKCGGKITAGTAQGFSFGKPQAREGDPVTCGKNGKTYRIIGDISHYTSGPDNKRIAGSLDSHNSCPCKAKIIPSNLYPTYTQEDVAGIRGMDATKQVPAETATKPNQFIQNLLEQNRQLVISQQNEKPIPDGVYIWTEIIGAGHTFVSVHENDRIYLYTYGRFGRTGPGGFTGDGILNFLKDEDAEVYYKKELHRMNARVFRIDDADKRLIRTYFEDLWIKDNPAIQTEKMNETTKRRGCTIDEYDVTGNNCTTHSVSGIKLSGSKLFKSGYTSLTTHLPIEAEDDFTVPISLQRHLAKRAADMSSMSVMEMTKNFKTQYPNNDSIHPLEKYPGRMIDQVAAEIATTGNSLSPYSGGTIGGLPGGSYDINEQD</sequence>
<evidence type="ECO:0000313" key="2">
    <source>
        <dbReference type="EMBL" id="QGR05676.1"/>
    </source>
</evidence>
<reference evidence="2" key="2">
    <citation type="journal article" date="2020" name="Environ. Microbiol.">
        <title>The extreme plant-growth-promoting properties of Pantoea phytobeneficialis MSR2 revealed by functional and genomic analysis.</title>
        <authorList>
            <person name="Nascimento F.X."/>
            <person name="Hernandez A.G."/>
            <person name="Glick B.R."/>
            <person name="Rossi M.J."/>
        </authorList>
    </citation>
    <scope>NUCLEOTIDE SEQUENCE</scope>
    <source>
        <strain evidence="2">MSR2</strain>
    </source>
</reference>
<protein>
    <submittedName>
        <fullName evidence="1">PAAR domain-containing protein</fullName>
    </submittedName>
</protein>
<dbReference type="Proteomes" id="UP000424872">
    <property type="component" value="Chromosome"/>
</dbReference>
<dbReference type="EMBL" id="JAUOOM010000027">
    <property type="protein sequence ID" value="MDO6409234.1"/>
    <property type="molecule type" value="Genomic_DNA"/>
</dbReference>
<gene>
    <name evidence="2" type="ORF">CTZ24_04335</name>
    <name evidence="1" type="ORF">Q3404_21915</name>
</gene>
<keyword evidence="4" id="KW-1185">Reference proteome</keyword>
<evidence type="ECO:0000313" key="3">
    <source>
        <dbReference type="Proteomes" id="UP000424872"/>
    </source>
</evidence>
<dbReference type="InterPro" id="IPR008727">
    <property type="entry name" value="PAAR_motif"/>
</dbReference>
<name>A0AAP9H328_9GAMM</name>
<dbReference type="KEGG" id="ppho:CTZ24_04335"/>
<dbReference type="AlphaFoldDB" id="A0AAP9H328"/>
<reference evidence="3" key="1">
    <citation type="submission" date="2017-11" db="EMBL/GenBank/DDBJ databases">
        <title>Genome sequence of Pantoea sp. MSR2.</title>
        <authorList>
            <person name="Nascimento F.X."/>
        </authorList>
    </citation>
    <scope>NUCLEOTIDE SEQUENCE [LARGE SCALE GENOMIC DNA]</scope>
    <source>
        <strain evidence="3">MSR2</strain>
    </source>
</reference>
<reference evidence="1" key="3">
    <citation type="submission" date="2023-07" db="EMBL/GenBank/DDBJ databases">
        <title>The extreme plant-growth-promoting properties of Pantoea phytobeneficialis PF55 revealed by functional and genomic analysis.</title>
        <authorList>
            <person name="Nascimento F.X."/>
            <person name="Marcio R.J."/>
        </authorList>
    </citation>
    <scope>NUCLEOTIDE SEQUENCE</scope>
    <source>
        <strain evidence="1">PF55</strain>
    </source>
</reference>
<organism evidence="2 3">
    <name type="scientific">Pantoea phytobeneficialis</name>
    <dbReference type="NCBI Taxonomy" id="2052056"/>
    <lineage>
        <taxon>Bacteria</taxon>
        <taxon>Pseudomonadati</taxon>
        <taxon>Pseudomonadota</taxon>
        <taxon>Gammaproteobacteria</taxon>
        <taxon>Enterobacterales</taxon>
        <taxon>Erwiniaceae</taxon>
        <taxon>Pantoea</taxon>
    </lineage>
</organism>
<dbReference type="Proteomes" id="UP001171299">
    <property type="component" value="Unassembled WGS sequence"/>
</dbReference>
<evidence type="ECO:0000313" key="1">
    <source>
        <dbReference type="EMBL" id="MDO6409234.1"/>
    </source>
</evidence>
<evidence type="ECO:0000313" key="4">
    <source>
        <dbReference type="Proteomes" id="UP001171299"/>
    </source>
</evidence>
<dbReference type="EMBL" id="CP024636">
    <property type="protein sequence ID" value="QGR05676.1"/>
    <property type="molecule type" value="Genomic_DNA"/>
</dbReference>